<keyword evidence="1" id="KW-1133">Transmembrane helix</keyword>
<gene>
    <name evidence="2" type="ORF">B2G88_02265</name>
</gene>
<protein>
    <submittedName>
        <fullName evidence="2">Uncharacterized protein</fullName>
    </submittedName>
</protein>
<reference evidence="2 3" key="1">
    <citation type="submission" date="2017-02" db="EMBL/GenBank/DDBJ databases">
        <title>Natronthermophilus aegyptiacus gen. nov.,sp. nov., an aerobic, extremely halophilic alkalithermophilic archaeon isolated from the athalassohaline Wadi An Natrun, Egypt.</title>
        <authorList>
            <person name="Zhao B."/>
        </authorList>
    </citation>
    <scope>NUCLEOTIDE SEQUENCE [LARGE SCALE GENOMIC DNA]</scope>
    <source>
        <strain evidence="2 3">CGMCC 1.3597</strain>
    </source>
</reference>
<proteinExistence type="predicted"/>
<sequence>MLEALLPGWQNPELIAVIVGLRIGLNCVLTGVVASRTGIDSRRTALAAGLTIGAGTILILALRPGILGQTASSLEMALQLLVVLIAGDTVYRTDTSSSPTGPFLAILLAISLLAVQIPIYGEAFVAP</sequence>
<feature type="transmembrane region" description="Helical" evidence="1">
    <location>
        <begin position="14"/>
        <end position="34"/>
    </location>
</feature>
<dbReference type="Proteomes" id="UP000196084">
    <property type="component" value="Unassembled WGS sequence"/>
</dbReference>
<evidence type="ECO:0000256" key="1">
    <source>
        <dbReference type="SAM" id="Phobius"/>
    </source>
</evidence>
<keyword evidence="1" id="KW-0812">Transmembrane</keyword>
<dbReference type="OrthoDB" id="293729at2157"/>
<accession>A0A202EBV3</accession>
<feature type="transmembrane region" description="Helical" evidence="1">
    <location>
        <begin position="103"/>
        <end position="121"/>
    </location>
</feature>
<dbReference type="AlphaFoldDB" id="A0A202EBV3"/>
<organism evidence="2 3">
    <name type="scientific">Natronolimnobius baerhuensis</name>
    <dbReference type="NCBI Taxonomy" id="253108"/>
    <lineage>
        <taxon>Archaea</taxon>
        <taxon>Methanobacteriati</taxon>
        <taxon>Methanobacteriota</taxon>
        <taxon>Stenosarchaea group</taxon>
        <taxon>Halobacteria</taxon>
        <taxon>Halobacteriales</taxon>
        <taxon>Natrialbaceae</taxon>
        <taxon>Natronolimnobius</taxon>
    </lineage>
</organism>
<name>A0A202EBV3_9EURY</name>
<feature type="transmembrane region" description="Helical" evidence="1">
    <location>
        <begin position="46"/>
        <end position="66"/>
    </location>
</feature>
<comment type="caution">
    <text evidence="2">The sequence shown here is derived from an EMBL/GenBank/DDBJ whole genome shotgun (WGS) entry which is preliminary data.</text>
</comment>
<keyword evidence="1" id="KW-0472">Membrane</keyword>
<keyword evidence="3" id="KW-1185">Reference proteome</keyword>
<dbReference type="EMBL" id="MWPH01000001">
    <property type="protein sequence ID" value="OVE85668.1"/>
    <property type="molecule type" value="Genomic_DNA"/>
</dbReference>
<dbReference type="RefSeq" id="WP_054862162.1">
    <property type="nucleotide sequence ID" value="NZ_MWPH01000001.1"/>
</dbReference>
<evidence type="ECO:0000313" key="3">
    <source>
        <dbReference type="Proteomes" id="UP000196084"/>
    </source>
</evidence>
<evidence type="ECO:0000313" key="2">
    <source>
        <dbReference type="EMBL" id="OVE85668.1"/>
    </source>
</evidence>